<evidence type="ECO:0000259" key="19">
    <source>
        <dbReference type="PROSITE" id="PS51195"/>
    </source>
</evidence>
<dbReference type="GO" id="GO:0003723">
    <property type="term" value="F:RNA binding"/>
    <property type="evidence" value="ECO:0007669"/>
    <property type="project" value="UniProtKB-UniRule"/>
</dbReference>
<dbReference type="InterPro" id="IPR025313">
    <property type="entry name" value="SPB4-like_CTE"/>
</dbReference>
<dbReference type="GeneID" id="8048352"/>
<evidence type="ECO:0000259" key="18">
    <source>
        <dbReference type="PROSITE" id="PS51194"/>
    </source>
</evidence>
<keyword evidence="10" id="KW-0539">Nucleus</keyword>
<dbReference type="eggNOG" id="KOG0345">
    <property type="taxonomic scope" value="Eukaryota"/>
</dbReference>
<feature type="region of interest" description="Disordered" evidence="16">
    <location>
        <begin position="615"/>
        <end position="635"/>
    </location>
</feature>
<keyword evidence="6 13" id="KW-0347">Helicase</keyword>
<evidence type="ECO:0000256" key="16">
    <source>
        <dbReference type="SAM" id="MobiDB-lite"/>
    </source>
</evidence>
<feature type="compositionally biased region" description="Polar residues" evidence="16">
    <location>
        <begin position="625"/>
        <end position="635"/>
    </location>
</feature>
<dbReference type="PROSITE" id="PS00039">
    <property type="entry name" value="DEAD_ATP_HELICASE"/>
    <property type="match status" value="1"/>
</dbReference>
<feature type="short sequence motif" description="Q motif" evidence="12">
    <location>
        <begin position="10"/>
        <end position="38"/>
    </location>
</feature>
<dbReference type="SMART" id="SM01178">
    <property type="entry name" value="DUF4217"/>
    <property type="match status" value="1"/>
</dbReference>
<comment type="function">
    <text evidence="14">RNA helicase.</text>
</comment>
<proteinExistence type="inferred from homology"/>
<evidence type="ECO:0000313" key="21">
    <source>
        <dbReference type="EMBL" id="CAX41458.1"/>
    </source>
</evidence>
<dbReference type="SMART" id="SM00487">
    <property type="entry name" value="DEXDc"/>
    <property type="match status" value="1"/>
</dbReference>
<dbReference type="OrthoDB" id="7396459at2759"/>
<protein>
    <recommendedName>
        <fullName evidence="14">ATP-dependent RNA helicase</fullName>
        <ecNumber evidence="14">3.6.4.13</ecNumber>
    </recommendedName>
</protein>
<evidence type="ECO:0000256" key="6">
    <source>
        <dbReference type="ARBA" id="ARBA00022806"/>
    </source>
</evidence>
<dbReference type="Pfam" id="PF00270">
    <property type="entry name" value="DEAD"/>
    <property type="match status" value="1"/>
</dbReference>
<keyword evidence="3" id="KW-0698">rRNA processing</keyword>
<dbReference type="GO" id="GO:0003724">
    <property type="term" value="F:RNA helicase activity"/>
    <property type="evidence" value="ECO:0007669"/>
    <property type="project" value="UniProtKB-EC"/>
</dbReference>
<evidence type="ECO:0000256" key="5">
    <source>
        <dbReference type="ARBA" id="ARBA00022801"/>
    </source>
</evidence>
<dbReference type="GO" id="GO:0005730">
    <property type="term" value="C:nucleolus"/>
    <property type="evidence" value="ECO:0007669"/>
    <property type="project" value="UniProtKB-SubCell"/>
</dbReference>
<dbReference type="KEGG" id="cdu:CD36_50760"/>
<dbReference type="InterPro" id="IPR014014">
    <property type="entry name" value="RNA_helicase_DEAD_Q_motif"/>
</dbReference>
<evidence type="ECO:0000256" key="7">
    <source>
        <dbReference type="ARBA" id="ARBA00022840"/>
    </source>
</evidence>
<evidence type="ECO:0000256" key="1">
    <source>
        <dbReference type="ARBA" id="ARBA00004604"/>
    </source>
</evidence>
<keyword evidence="22" id="KW-1185">Reference proteome</keyword>
<dbReference type="CDD" id="cd18787">
    <property type="entry name" value="SF2_C_DEAD"/>
    <property type="match status" value="1"/>
</dbReference>
<evidence type="ECO:0000256" key="14">
    <source>
        <dbReference type="RuleBase" id="RU365068"/>
    </source>
</evidence>
<keyword evidence="7 13" id="KW-0067">ATP-binding</keyword>
<evidence type="ECO:0000256" key="9">
    <source>
        <dbReference type="ARBA" id="ARBA00023054"/>
    </source>
</evidence>
<dbReference type="AlphaFoldDB" id="B9WH17"/>
<dbReference type="Pfam" id="PF23681">
    <property type="entry name" value="CTT_SPB4"/>
    <property type="match status" value="1"/>
</dbReference>
<dbReference type="GO" id="GO:0006364">
    <property type="term" value="P:rRNA processing"/>
    <property type="evidence" value="ECO:0007669"/>
    <property type="project" value="UniProtKB-KW"/>
</dbReference>
<keyword evidence="4 13" id="KW-0547">Nucleotide-binding</keyword>
<evidence type="ECO:0000256" key="8">
    <source>
        <dbReference type="ARBA" id="ARBA00022884"/>
    </source>
</evidence>
<dbReference type="Gene3D" id="3.40.50.300">
    <property type="entry name" value="P-loop containing nucleotide triphosphate hydrolases"/>
    <property type="match status" value="2"/>
</dbReference>
<dbReference type="GO" id="GO:0005524">
    <property type="term" value="F:ATP binding"/>
    <property type="evidence" value="ECO:0007669"/>
    <property type="project" value="UniProtKB-UniRule"/>
</dbReference>
<dbReference type="InterPro" id="IPR027417">
    <property type="entry name" value="P-loop_NTPase"/>
</dbReference>
<dbReference type="InterPro" id="IPR011545">
    <property type="entry name" value="DEAD/DEAH_box_helicase_dom"/>
</dbReference>
<name>B9WH17_CANDC</name>
<dbReference type="Proteomes" id="UP000002605">
    <property type="component" value="Chromosome 5"/>
</dbReference>
<dbReference type="InterPro" id="IPR014001">
    <property type="entry name" value="Helicase_ATP-bd"/>
</dbReference>
<dbReference type="VEuPathDB" id="FungiDB:CD36_50760"/>
<comment type="similarity">
    <text evidence="11">Belongs to the DEAD box helicase family. DDX55/SPB4 subfamily.</text>
</comment>
<dbReference type="PROSITE" id="PS51192">
    <property type="entry name" value="HELICASE_ATP_BIND_1"/>
    <property type="match status" value="1"/>
</dbReference>
<dbReference type="CDD" id="cd17960">
    <property type="entry name" value="DEADc_DDX55"/>
    <property type="match status" value="1"/>
</dbReference>
<dbReference type="EC" id="3.6.4.13" evidence="14"/>
<evidence type="ECO:0000256" key="3">
    <source>
        <dbReference type="ARBA" id="ARBA00022552"/>
    </source>
</evidence>
<dbReference type="RefSeq" id="XP_002420380.1">
    <property type="nucleotide sequence ID" value="XM_002420335.1"/>
</dbReference>
<dbReference type="SUPFAM" id="SSF52540">
    <property type="entry name" value="P-loop containing nucleoside triphosphate hydrolases"/>
    <property type="match status" value="1"/>
</dbReference>
<keyword evidence="5 13" id="KW-0378">Hydrolase</keyword>
<dbReference type="SMART" id="SM00490">
    <property type="entry name" value="HELICc"/>
    <property type="match status" value="1"/>
</dbReference>
<keyword evidence="8 14" id="KW-0694">RNA-binding</keyword>
<dbReference type="InterPro" id="IPR056330">
    <property type="entry name" value="CTT_SPB4"/>
</dbReference>
<feature type="domain" description="Helicase ATP-binding" evidence="17">
    <location>
        <begin position="41"/>
        <end position="240"/>
    </location>
</feature>
<keyword evidence="9 15" id="KW-0175">Coiled coil</keyword>
<dbReference type="PROSITE" id="PS51195">
    <property type="entry name" value="Q_MOTIF"/>
    <property type="match status" value="1"/>
</dbReference>
<evidence type="ECO:0000256" key="13">
    <source>
        <dbReference type="RuleBase" id="RU000492"/>
    </source>
</evidence>
<dbReference type="GO" id="GO:0016887">
    <property type="term" value="F:ATP hydrolysis activity"/>
    <property type="evidence" value="ECO:0007669"/>
    <property type="project" value="RHEA"/>
</dbReference>
<evidence type="ECO:0000256" key="12">
    <source>
        <dbReference type="PROSITE-ProRule" id="PRU00552"/>
    </source>
</evidence>
<reference evidence="21 22" key="1">
    <citation type="journal article" date="2009" name="Genome Res.">
        <title>Comparative genomics of the fungal pathogens Candida dubliniensis and Candida albicans.</title>
        <authorList>
            <person name="Jackson A.P."/>
            <person name="Gamble J.A."/>
            <person name="Yeomans T."/>
            <person name="Moran G.P."/>
            <person name="Saunders D."/>
            <person name="Harris D."/>
            <person name="Aslett M."/>
            <person name="Barrell J.F."/>
            <person name="Butler G."/>
            <person name="Citiulo F."/>
            <person name="Coleman D.C."/>
            <person name="de Groot P.W.J."/>
            <person name="Goodwin T.J."/>
            <person name="Quail M.A."/>
            <person name="McQuillan J."/>
            <person name="Munro C.A."/>
            <person name="Pain A."/>
            <person name="Poulter R.T."/>
            <person name="Rajandream M.A."/>
            <person name="Renauld H."/>
            <person name="Spiering M.J."/>
            <person name="Tivey A."/>
            <person name="Gow N.A.R."/>
            <person name="Barrell B."/>
            <person name="Sullivan D.J."/>
            <person name="Berriman M."/>
        </authorList>
    </citation>
    <scope>NUCLEOTIDE SEQUENCE [LARGE SCALE GENOMIC DNA]</scope>
    <source>
        <strain evidence="22">CD36 / ATCC MYA-646 / CBS 7987 / NCPF 3949 / NRRL Y-17841</strain>
    </source>
</reference>
<organism evidence="21 22">
    <name type="scientific">Candida dubliniensis (strain CD36 / ATCC MYA-646 / CBS 7987 / NCPF 3949 / NRRL Y-17841)</name>
    <name type="common">Yeast</name>
    <dbReference type="NCBI Taxonomy" id="573826"/>
    <lineage>
        <taxon>Eukaryota</taxon>
        <taxon>Fungi</taxon>
        <taxon>Dikarya</taxon>
        <taxon>Ascomycota</taxon>
        <taxon>Saccharomycotina</taxon>
        <taxon>Pichiomycetes</taxon>
        <taxon>Debaryomycetaceae</taxon>
        <taxon>Candida/Lodderomyces clade</taxon>
        <taxon>Candida</taxon>
    </lineage>
</organism>
<keyword evidence="2" id="KW-0690">Ribosome biogenesis</keyword>
<dbReference type="InterPro" id="IPR001650">
    <property type="entry name" value="Helicase_C-like"/>
</dbReference>
<evidence type="ECO:0000256" key="10">
    <source>
        <dbReference type="ARBA" id="ARBA00023242"/>
    </source>
</evidence>
<evidence type="ECO:0000259" key="17">
    <source>
        <dbReference type="PROSITE" id="PS51192"/>
    </source>
</evidence>
<dbReference type="CGD" id="CAL0000166177">
    <property type="gene designation" value="Cd36_50760"/>
</dbReference>
<dbReference type="PANTHER" id="PTHR24031">
    <property type="entry name" value="RNA HELICASE"/>
    <property type="match status" value="1"/>
</dbReference>
<evidence type="ECO:0000313" key="20">
    <source>
        <dbReference type="CGD" id="CAL0000166177"/>
    </source>
</evidence>
<dbReference type="EMBL" id="FM992692">
    <property type="protein sequence ID" value="CAX41458.1"/>
    <property type="molecule type" value="Genomic_DNA"/>
</dbReference>
<evidence type="ECO:0000256" key="4">
    <source>
        <dbReference type="ARBA" id="ARBA00022741"/>
    </source>
</evidence>
<evidence type="ECO:0000256" key="11">
    <source>
        <dbReference type="ARBA" id="ARBA00038002"/>
    </source>
</evidence>
<dbReference type="Pfam" id="PF13959">
    <property type="entry name" value="CTE_SPB4"/>
    <property type="match status" value="1"/>
</dbReference>
<sequence length="635" mass="72733">MKSNTESLAWENLRYDLHPWIKEAIASMGYPTMTPVQASTIPLLSGNKDVVVEAVTGSGKTLSFVIPVLQKISDRLYKPDSDGDLPEPVKRGHMLSIVLSPTRELANQIQTVFNQVLQYLPEDDNYNNKSRRIGTQLLVGSIGNVRDDLNQFLQNQPHILIGTPGRILEFLGSSQSIKTSSLEIVILDEADKLLDFSFEKDVINILKKLPKQRRTGLFSATISSAGNTIFRTGMNNPVKVQVKSKNYLGEQSNSPKSLQLSYMLINPELKITNLLTILSKYQYKKAIVYFPTCTSVKHFYQIFNKIYQNHPPATDGEEPLKFFSLHGQLNTKSRLKTLDNFTQGDINLYKHILMTTDVAARGIDIPDVDLVIQIDPPTDPNVFLHRCGRTGRANKVGRAIVMLNDNSQEEDYIEFMEVKGILLSKQDSIPAVKNFHSDFQKKLRKYMLEDRARHELAVKSYVGFIRYYSKHIASSIFRLATLDYLAIAKMYGLLRLPKMPETKYIDNTLMPTDGWLGDVIDMDKYSYADKVQEQIRLENLEKDKLQKIQNAKRRKELKIKNEAWSSKLERKENKLDRKEKLKRKREAIEKQIMEEALSGDDEGEEEVVEDWKDMVRKNKKKQKNDSSIQGSFDDL</sequence>
<evidence type="ECO:0000256" key="15">
    <source>
        <dbReference type="SAM" id="Coils"/>
    </source>
</evidence>
<feature type="domain" description="DEAD-box RNA helicase Q" evidence="19">
    <location>
        <begin position="10"/>
        <end position="38"/>
    </location>
</feature>
<feature type="coiled-coil region" evidence="15">
    <location>
        <begin position="528"/>
        <end position="598"/>
    </location>
</feature>
<dbReference type="PROSITE" id="PS51194">
    <property type="entry name" value="HELICASE_CTER"/>
    <property type="match status" value="1"/>
</dbReference>
<gene>
    <name evidence="20" type="ordered locus">Cd36_50760</name>
    <name evidence="21" type="ORF">CD36_50760</name>
</gene>
<evidence type="ECO:0000256" key="2">
    <source>
        <dbReference type="ARBA" id="ARBA00022517"/>
    </source>
</evidence>
<dbReference type="Pfam" id="PF00271">
    <property type="entry name" value="Helicase_C"/>
    <property type="match status" value="1"/>
</dbReference>
<comment type="subcellular location">
    <subcellularLocation>
        <location evidence="1">Nucleus</location>
        <location evidence="1">Nucleolus</location>
    </subcellularLocation>
</comment>
<evidence type="ECO:0000313" key="22">
    <source>
        <dbReference type="Proteomes" id="UP000002605"/>
    </source>
</evidence>
<dbReference type="HOGENOM" id="CLU_003041_26_4_1"/>
<dbReference type="InterPro" id="IPR000629">
    <property type="entry name" value="RNA-helicase_DEAD-box_CS"/>
</dbReference>
<comment type="domain">
    <text evidence="14">The Q motif is unique to and characteristic of the DEAD box family of RNA helicases and controls ATP binding and hydrolysis.</text>
</comment>
<accession>B9WH17</accession>
<feature type="domain" description="Helicase C-terminal" evidence="18">
    <location>
        <begin position="270"/>
        <end position="436"/>
    </location>
</feature>
<comment type="catalytic activity">
    <reaction evidence="14">
        <text>ATP + H2O = ADP + phosphate + H(+)</text>
        <dbReference type="Rhea" id="RHEA:13065"/>
        <dbReference type="ChEBI" id="CHEBI:15377"/>
        <dbReference type="ChEBI" id="CHEBI:15378"/>
        <dbReference type="ChEBI" id="CHEBI:30616"/>
        <dbReference type="ChEBI" id="CHEBI:43474"/>
        <dbReference type="ChEBI" id="CHEBI:456216"/>
        <dbReference type="EC" id="3.6.4.13"/>
    </reaction>
</comment>